<name>A0A4R3KIF4_9BACI</name>
<proteinExistence type="predicted"/>
<evidence type="ECO:0000313" key="1">
    <source>
        <dbReference type="EMBL" id="TCS83036.1"/>
    </source>
</evidence>
<organism evidence="1 2">
    <name type="scientific">Tepidibacillus fermentans</name>
    <dbReference type="NCBI Taxonomy" id="1281767"/>
    <lineage>
        <taxon>Bacteria</taxon>
        <taxon>Bacillati</taxon>
        <taxon>Bacillota</taxon>
        <taxon>Bacilli</taxon>
        <taxon>Bacillales</taxon>
        <taxon>Bacillaceae</taxon>
        <taxon>Tepidibacillus</taxon>
    </lineage>
</organism>
<dbReference type="EMBL" id="SMAB01000007">
    <property type="protein sequence ID" value="TCS83036.1"/>
    <property type="molecule type" value="Genomic_DNA"/>
</dbReference>
<dbReference type="Pfam" id="PF14395">
    <property type="entry name" value="COOH-NH2_lig"/>
    <property type="match status" value="1"/>
</dbReference>
<gene>
    <name evidence="1" type="ORF">EDD72_107120</name>
</gene>
<dbReference type="RefSeq" id="WP_165894989.1">
    <property type="nucleotide sequence ID" value="NZ_SMAB01000007.1"/>
</dbReference>
<dbReference type="InterPro" id="IPR025681">
    <property type="entry name" value="COOH-NH2_lig"/>
</dbReference>
<dbReference type="AlphaFoldDB" id="A0A4R3KIF4"/>
<accession>A0A4R3KIF4</accession>
<dbReference type="GO" id="GO:0016874">
    <property type="term" value="F:ligase activity"/>
    <property type="evidence" value="ECO:0007669"/>
    <property type="project" value="UniProtKB-KW"/>
</dbReference>
<keyword evidence="2" id="KW-1185">Reference proteome</keyword>
<reference evidence="1 2" key="1">
    <citation type="submission" date="2019-03" db="EMBL/GenBank/DDBJ databases">
        <title>Genomic Encyclopedia of Type Strains, Phase IV (KMG-IV): sequencing the most valuable type-strain genomes for metagenomic binning, comparative biology and taxonomic classification.</title>
        <authorList>
            <person name="Goeker M."/>
        </authorList>
    </citation>
    <scope>NUCLEOTIDE SEQUENCE [LARGE SCALE GENOMIC DNA]</scope>
    <source>
        <strain evidence="1 2">DSM 23802</strain>
    </source>
</reference>
<dbReference type="Proteomes" id="UP000295788">
    <property type="component" value="Unassembled WGS sequence"/>
</dbReference>
<sequence>MKAFFLYDENLLVDSLLEQLKIPYGSILHYHDMRDISLLIPWGNVQEIYSVPFQLNKKARDLLNNEYEQYKIFNIQGISTPIFIDEFTQQAKIKKLHFVHIYQVAVFQQDVLAYFKQIQNQTLNWLNKTIFQLKENSGLTEVQTLATKREERRVSQLAIRAIYSLHLDYGMVTVGVTAGEKPWIIHVNPFPSLNKRLATLFAEAINHFTTKWETILNSKEQQVILGTDPEFVLRDMNGKMVLASKFLPRKGSVGCDDIWTNRDRTQLPLAELRPIPASTPRQLTINLYQTMILASKKIRSPKIEWLAGAMPIEGFPIGGHIHFSQIELNSFLLRALDNYLTLTVTLFEDPRGKKRRPKYGFLGDYRIKFHQGFEYRTLPSWIVSPTLTKGVFALAKLIVKNYIYLYQDPLYDREIQEAYYQGEKEVLKPIVQKLWVELKQLKTYDDYRNYLDPLEKLMDKGYIWNENMDIRRLWKLPPFHH</sequence>
<protein>
    <submittedName>
        <fullName evidence="1">PhiEco32-like amidoligase-type 2 protein</fullName>
    </submittedName>
</protein>
<comment type="caution">
    <text evidence="1">The sequence shown here is derived from an EMBL/GenBank/DDBJ whole genome shotgun (WGS) entry which is preliminary data.</text>
</comment>
<evidence type="ECO:0000313" key="2">
    <source>
        <dbReference type="Proteomes" id="UP000295788"/>
    </source>
</evidence>
<keyword evidence="1" id="KW-0436">Ligase</keyword>